<dbReference type="STRING" id="1141098.A0A1Y2DIN2"/>
<evidence type="ECO:0000256" key="6">
    <source>
        <dbReference type="SAM" id="MobiDB-lite"/>
    </source>
</evidence>
<feature type="domain" description="Zn(2)-C6 fungal-type" evidence="7">
    <location>
        <begin position="5"/>
        <end position="37"/>
    </location>
</feature>
<dbReference type="InParanoid" id="A0A1Y2DIN2"/>
<keyword evidence="9" id="KW-1185">Reference proteome</keyword>
<evidence type="ECO:0000256" key="4">
    <source>
        <dbReference type="ARBA" id="ARBA00023163"/>
    </source>
</evidence>
<dbReference type="RefSeq" id="XP_040711785.1">
    <property type="nucleotide sequence ID" value="XM_040863072.1"/>
</dbReference>
<comment type="subcellular location">
    <subcellularLocation>
        <location evidence="1">Nucleus</location>
    </subcellularLocation>
</comment>
<evidence type="ECO:0000256" key="3">
    <source>
        <dbReference type="ARBA" id="ARBA00023125"/>
    </source>
</evidence>
<dbReference type="Gene3D" id="4.10.240.10">
    <property type="entry name" value="Zn(2)-C6 fungal-type DNA-binding domain"/>
    <property type="match status" value="1"/>
</dbReference>
<comment type="caution">
    <text evidence="8">The sequence shown here is derived from an EMBL/GenBank/DDBJ whole genome shotgun (WGS) entry which is preliminary data.</text>
</comment>
<evidence type="ECO:0000313" key="9">
    <source>
        <dbReference type="Proteomes" id="UP000193689"/>
    </source>
</evidence>
<dbReference type="OrthoDB" id="5217604at2759"/>
<feature type="compositionally biased region" description="Basic and acidic residues" evidence="6">
    <location>
        <begin position="91"/>
        <end position="104"/>
    </location>
</feature>
<keyword evidence="5" id="KW-0539">Nucleus</keyword>
<keyword evidence="4" id="KW-0804">Transcription</keyword>
<dbReference type="EMBL" id="MCFJ01000014">
    <property type="protein sequence ID" value="ORY59091.1"/>
    <property type="molecule type" value="Genomic_DNA"/>
</dbReference>
<dbReference type="Proteomes" id="UP000193689">
    <property type="component" value="Unassembled WGS sequence"/>
</dbReference>
<keyword evidence="2" id="KW-0805">Transcription regulation</keyword>
<gene>
    <name evidence="8" type="ORF">BCR38DRAFT_477399</name>
</gene>
<dbReference type="GO" id="GO:0000976">
    <property type="term" value="F:transcription cis-regulatory region binding"/>
    <property type="evidence" value="ECO:0007669"/>
    <property type="project" value="TreeGrafter"/>
</dbReference>
<dbReference type="PROSITE" id="PS50048">
    <property type="entry name" value="ZN2_CY6_FUNGAL_2"/>
    <property type="match status" value="1"/>
</dbReference>
<dbReference type="InterPro" id="IPR001138">
    <property type="entry name" value="Zn2Cys6_DnaBD"/>
</dbReference>
<dbReference type="AlphaFoldDB" id="A0A1Y2DIN2"/>
<dbReference type="InterPro" id="IPR051089">
    <property type="entry name" value="prtT"/>
</dbReference>
<dbReference type="PANTHER" id="PTHR31845">
    <property type="entry name" value="FINGER DOMAIN PROTEIN, PUTATIVE-RELATED"/>
    <property type="match status" value="1"/>
</dbReference>
<organism evidence="8 9">
    <name type="scientific">Pseudomassariella vexata</name>
    <dbReference type="NCBI Taxonomy" id="1141098"/>
    <lineage>
        <taxon>Eukaryota</taxon>
        <taxon>Fungi</taxon>
        <taxon>Dikarya</taxon>
        <taxon>Ascomycota</taxon>
        <taxon>Pezizomycotina</taxon>
        <taxon>Sordariomycetes</taxon>
        <taxon>Xylariomycetidae</taxon>
        <taxon>Amphisphaeriales</taxon>
        <taxon>Pseudomassariaceae</taxon>
        <taxon>Pseudomassariella</taxon>
    </lineage>
</organism>
<keyword evidence="3" id="KW-0238">DNA-binding</keyword>
<evidence type="ECO:0000313" key="8">
    <source>
        <dbReference type="EMBL" id="ORY59091.1"/>
    </source>
</evidence>
<dbReference type="InterPro" id="IPR036864">
    <property type="entry name" value="Zn2-C6_fun-type_DNA-bd_sf"/>
</dbReference>
<dbReference type="CDD" id="cd00067">
    <property type="entry name" value="GAL4"/>
    <property type="match status" value="1"/>
</dbReference>
<dbReference type="GO" id="GO:0000981">
    <property type="term" value="F:DNA-binding transcription factor activity, RNA polymerase II-specific"/>
    <property type="evidence" value="ECO:0007669"/>
    <property type="project" value="InterPro"/>
</dbReference>
<proteinExistence type="predicted"/>
<reference evidence="8 9" key="1">
    <citation type="submission" date="2016-07" db="EMBL/GenBank/DDBJ databases">
        <title>Pervasive Adenine N6-methylation of Active Genes in Fungi.</title>
        <authorList>
            <consortium name="DOE Joint Genome Institute"/>
            <person name="Mondo S.J."/>
            <person name="Dannebaum R.O."/>
            <person name="Kuo R.C."/>
            <person name="Labutti K."/>
            <person name="Haridas S."/>
            <person name="Kuo A."/>
            <person name="Salamov A."/>
            <person name="Ahrendt S.R."/>
            <person name="Lipzen A."/>
            <person name="Sullivan W."/>
            <person name="Andreopoulos W.B."/>
            <person name="Clum A."/>
            <person name="Lindquist E."/>
            <person name="Daum C."/>
            <person name="Ramamoorthy G.K."/>
            <person name="Gryganskyi A."/>
            <person name="Culley D."/>
            <person name="Magnuson J.K."/>
            <person name="James T.Y."/>
            <person name="O'Malley M.A."/>
            <person name="Stajich J.E."/>
            <person name="Spatafora J.W."/>
            <person name="Visel A."/>
            <person name="Grigoriev I.V."/>
        </authorList>
    </citation>
    <scope>NUCLEOTIDE SEQUENCE [LARGE SCALE GENOMIC DNA]</scope>
    <source>
        <strain evidence="8 9">CBS 129021</strain>
    </source>
</reference>
<evidence type="ECO:0000256" key="5">
    <source>
        <dbReference type="ARBA" id="ARBA00023242"/>
    </source>
</evidence>
<evidence type="ECO:0000256" key="1">
    <source>
        <dbReference type="ARBA" id="ARBA00004123"/>
    </source>
</evidence>
<feature type="region of interest" description="Disordered" evidence="6">
    <location>
        <begin position="77"/>
        <end position="107"/>
    </location>
</feature>
<evidence type="ECO:0000256" key="2">
    <source>
        <dbReference type="ARBA" id="ARBA00023015"/>
    </source>
</evidence>
<accession>A0A1Y2DIN2</accession>
<sequence length="642" mass="72197">MGPRACTACAKAKTRCIACGNPNKCERCERLNKSCSKQTPAPPRLRKGRKMTRVVELEKKLADLSSQLEISNLHLPDLGKPILRNPGSVKENSDREKDKPEKDSQGQTEYMKRIKAYCFFNHMFPDYRVAEGGHDSSGLNFNAMGDWAEMAPRFPAGRPIANEPPSSNWPQGAEACTLLSEYKDKLMHIFPFVIVPHDLTAAQLQWKRLFLWKAVMVEACHLDGKRQLELGTELLRELSEAAFTRPHKSVDLLQGLLLYLAWFHYALNSFQVTNLPFLARSLCVNLGFNDNQIATRQAEHGSACLEHMRAFAGTYHLVTNVFTTGKRPGALMSAAYIEVICRMIEQKSEYPTDELLVRLVKIQQIAQSITTTFSINHNFQNPPSSVLPLLVVVRSFQEQIDAYKAPLPTYLQDNNLMSHVRIAELFLYGVALQDTQELGPGNLQFNDCLELLWTLLGVTKAFLALRFARPVTEVPRFICISSFDCMYAFMTCLKLYNLEAPGWDLNLVRQDLSLGGLMDRLSHDMELVCDRRKIRQTRGGRQTQGLLPDQDPFQRLTSMLKGIKAVLDSSAVQMTGITGGGNFGATQMARPPAAVNAMQQQNLDLGAALSPNIWQEVFNDNVWNMNDWGSQRFSLLSFPAES</sequence>
<protein>
    <recommendedName>
        <fullName evidence="7">Zn(2)-C6 fungal-type domain-containing protein</fullName>
    </recommendedName>
</protein>
<dbReference type="GeneID" id="63779284"/>
<name>A0A1Y2DIN2_9PEZI</name>
<dbReference type="PANTHER" id="PTHR31845:SF10">
    <property type="entry name" value="ZN(II)2CYS6 TRANSCRIPTION FACTOR (EUROFUNG)"/>
    <property type="match status" value="1"/>
</dbReference>
<dbReference type="GO" id="GO:0008270">
    <property type="term" value="F:zinc ion binding"/>
    <property type="evidence" value="ECO:0007669"/>
    <property type="project" value="InterPro"/>
</dbReference>
<dbReference type="GO" id="GO:0005634">
    <property type="term" value="C:nucleus"/>
    <property type="evidence" value="ECO:0007669"/>
    <property type="project" value="UniProtKB-SubCell"/>
</dbReference>
<evidence type="ECO:0000259" key="7">
    <source>
        <dbReference type="PROSITE" id="PS50048"/>
    </source>
</evidence>